<name>A0A0A9ER21_ARUDO</name>
<evidence type="ECO:0000313" key="1">
    <source>
        <dbReference type="EMBL" id="JAD98477.1"/>
    </source>
</evidence>
<proteinExistence type="predicted"/>
<dbReference type="EMBL" id="GBRH01199418">
    <property type="protein sequence ID" value="JAD98477.1"/>
    <property type="molecule type" value="Transcribed_RNA"/>
</dbReference>
<accession>A0A0A9ER21</accession>
<sequence length="54" mass="5902">MIESKVTEYGVDAAFLDPGTPSRIKGRERTGSTSPFLKGRCTLAAQIDCGTRRR</sequence>
<reference evidence="1" key="2">
    <citation type="journal article" date="2015" name="Data Brief">
        <title>Shoot transcriptome of the giant reed, Arundo donax.</title>
        <authorList>
            <person name="Barrero R.A."/>
            <person name="Guerrero F.D."/>
            <person name="Moolhuijzen P."/>
            <person name="Goolsby J.A."/>
            <person name="Tidwell J."/>
            <person name="Bellgard S.E."/>
            <person name="Bellgard M.I."/>
        </authorList>
    </citation>
    <scope>NUCLEOTIDE SEQUENCE</scope>
    <source>
        <tissue evidence="1">Shoot tissue taken approximately 20 cm above the soil surface</tissue>
    </source>
</reference>
<protein>
    <submittedName>
        <fullName evidence="1">Uncharacterized protein</fullName>
    </submittedName>
</protein>
<dbReference type="AlphaFoldDB" id="A0A0A9ER21"/>
<reference evidence="1" key="1">
    <citation type="submission" date="2014-09" db="EMBL/GenBank/DDBJ databases">
        <authorList>
            <person name="Magalhaes I.L.F."/>
            <person name="Oliveira U."/>
            <person name="Santos F.R."/>
            <person name="Vidigal T.H.D.A."/>
            <person name="Brescovit A.D."/>
            <person name="Santos A.J."/>
        </authorList>
    </citation>
    <scope>NUCLEOTIDE SEQUENCE</scope>
    <source>
        <tissue evidence="1">Shoot tissue taken approximately 20 cm above the soil surface</tissue>
    </source>
</reference>
<organism evidence="1">
    <name type="scientific">Arundo donax</name>
    <name type="common">Giant reed</name>
    <name type="synonym">Donax arundinaceus</name>
    <dbReference type="NCBI Taxonomy" id="35708"/>
    <lineage>
        <taxon>Eukaryota</taxon>
        <taxon>Viridiplantae</taxon>
        <taxon>Streptophyta</taxon>
        <taxon>Embryophyta</taxon>
        <taxon>Tracheophyta</taxon>
        <taxon>Spermatophyta</taxon>
        <taxon>Magnoliopsida</taxon>
        <taxon>Liliopsida</taxon>
        <taxon>Poales</taxon>
        <taxon>Poaceae</taxon>
        <taxon>PACMAD clade</taxon>
        <taxon>Arundinoideae</taxon>
        <taxon>Arundineae</taxon>
        <taxon>Arundo</taxon>
    </lineage>
</organism>